<dbReference type="Gene3D" id="3.20.20.70">
    <property type="entry name" value="Aldolase class I"/>
    <property type="match status" value="1"/>
</dbReference>
<evidence type="ECO:0000259" key="3">
    <source>
        <dbReference type="Pfam" id="PF02581"/>
    </source>
</evidence>
<protein>
    <submittedName>
        <fullName evidence="4">Thiamine phosphate synthase</fullName>
    </submittedName>
</protein>
<dbReference type="InterPro" id="IPR013785">
    <property type="entry name" value="Aldolase_TIM"/>
</dbReference>
<keyword evidence="2" id="KW-0784">Thiamine biosynthesis</keyword>
<reference evidence="4" key="1">
    <citation type="submission" date="2023-08" db="EMBL/GenBank/DDBJ databases">
        <authorList>
            <person name="Messyasz A."/>
            <person name="Mannisto M.K."/>
            <person name="Kerkhof L.J."/>
            <person name="Haggblom M."/>
        </authorList>
    </citation>
    <scope>NUCLEOTIDE SEQUENCE</scope>
    <source>
        <strain evidence="4">M8UP39</strain>
    </source>
</reference>
<evidence type="ECO:0000256" key="2">
    <source>
        <dbReference type="ARBA" id="ARBA00022977"/>
    </source>
</evidence>
<dbReference type="InterPro" id="IPR036206">
    <property type="entry name" value="ThiamineP_synth_sf"/>
</dbReference>
<dbReference type="GO" id="GO:0009228">
    <property type="term" value="P:thiamine biosynthetic process"/>
    <property type="evidence" value="ECO:0007669"/>
    <property type="project" value="UniProtKB-KW"/>
</dbReference>
<dbReference type="PANTHER" id="PTHR20857">
    <property type="entry name" value="THIAMINE-PHOSPHATE PYROPHOSPHORYLASE"/>
    <property type="match status" value="1"/>
</dbReference>
<name>A0AAU7Z4T5_9BACT</name>
<dbReference type="AlphaFoldDB" id="A0AAU7Z4T5"/>
<dbReference type="SUPFAM" id="SSF51391">
    <property type="entry name" value="Thiamin phosphate synthase"/>
    <property type="match status" value="1"/>
</dbReference>
<dbReference type="KEGG" id="tgi:RBB81_06215"/>
<evidence type="ECO:0000256" key="1">
    <source>
        <dbReference type="ARBA" id="ARBA00004948"/>
    </source>
</evidence>
<dbReference type="CDD" id="cd00564">
    <property type="entry name" value="TMP_TenI"/>
    <property type="match status" value="1"/>
</dbReference>
<dbReference type="EMBL" id="CP132938">
    <property type="protein sequence ID" value="XCB23513.1"/>
    <property type="molecule type" value="Genomic_DNA"/>
</dbReference>
<dbReference type="RefSeq" id="WP_353073092.1">
    <property type="nucleotide sequence ID" value="NZ_CP132938.1"/>
</dbReference>
<accession>A0AAU7Z4T5</accession>
<evidence type="ECO:0000313" key="4">
    <source>
        <dbReference type="EMBL" id="XCB23513.1"/>
    </source>
</evidence>
<dbReference type="Pfam" id="PF02581">
    <property type="entry name" value="TMP-TENI"/>
    <property type="match status" value="1"/>
</dbReference>
<reference evidence="4" key="2">
    <citation type="journal article" date="2024" name="Environ. Microbiol.">
        <title>Genome analysis and description of Tunturibacter gen. nov. expands the diversity of Terriglobia in tundra soils.</title>
        <authorList>
            <person name="Messyasz A."/>
            <person name="Mannisto M.K."/>
            <person name="Kerkhof L.J."/>
            <person name="Haggblom M.M."/>
        </authorList>
    </citation>
    <scope>NUCLEOTIDE SEQUENCE</scope>
    <source>
        <strain evidence="4">M8UP39</strain>
    </source>
</reference>
<proteinExistence type="predicted"/>
<dbReference type="InterPro" id="IPR022998">
    <property type="entry name" value="ThiamineP_synth_TenI"/>
</dbReference>
<dbReference type="PANTHER" id="PTHR20857:SF15">
    <property type="entry name" value="THIAMINE-PHOSPHATE SYNTHASE"/>
    <property type="match status" value="1"/>
</dbReference>
<dbReference type="GO" id="GO:0004789">
    <property type="term" value="F:thiamine-phosphate diphosphorylase activity"/>
    <property type="evidence" value="ECO:0007669"/>
    <property type="project" value="TreeGrafter"/>
</dbReference>
<dbReference type="GO" id="GO:0005737">
    <property type="term" value="C:cytoplasm"/>
    <property type="evidence" value="ECO:0007669"/>
    <property type="project" value="TreeGrafter"/>
</dbReference>
<sequence length="211" mass="22640">MAPYTDFTMLRYAITSRALYPGDEQQKQAALLREAARWIADGIDLLQLREKDLPAATLAILTRNLLEKIALATSPTRLLINSRPDIAVATGAHGVHLSSSPDELSPTQIRNLFHSAHTPQPLITVSCHTLADIHRARREQVDAILYAPVFEKPLANGQTLPGRGLDELRAACTAAAPIPVYALGGVTLQNASSCLDAGAAGVAGIRLFHNP</sequence>
<feature type="domain" description="Thiamine phosphate synthase/TenI" evidence="3">
    <location>
        <begin position="24"/>
        <end position="206"/>
    </location>
</feature>
<organism evidence="4">
    <name type="scientific">Tunturiibacter gelidiferens</name>
    <dbReference type="NCBI Taxonomy" id="3069689"/>
    <lineage>
        <taxon>Bacteria</taxon>
        <taxon>Pseudomonadati</taxon>
        <taxon>Acidobacteriota</taxon>
        <taxon>Terriglobia</taxon>
        <taxon>Terriglobales</taxon>
        <taxon>Acidobacteriaceae</taxon>
        <taxon>Tunturiibacter</taxon>
    </lineage>
</organism>
<gene>
    <name evidence="4" type="ORF">RBB81_06215</name>
</gene>
<comment type="pathway">
    <text evidence="1">Cofactor biosynthesis; thiamine diphosphate biosynthesis.</text>
</comment>